<reference evidence="3" key="1">
    <citation type="submission" date="2016-11" db="UniProtKB">
        <authorList>
            <consortium name="WormBaseParasite"/>
        </authorList>
    </citation>
    <scope>IDENTIFICATION</scope>
</reference>
<dbReference type="AlphaFoldDB" id="A0A1I7YW81"/>
<feature type="region of interest" description="Disordered" evidence="1">
    <location>
        <begin position="36"/>
        <end position="115"/>
    </location>
</feature>
<evidence type="ECO:0000313" key="2">
    <source>
        <dbReference type="Proteomes" id="UP000095287"/>
    </source>
</evidence>
<feature type="region of interest" description="Disordered" evidence="1">
    <location>
        <begin position="134"/>
        <end position="159"/>
    </location>
</feature>
<protein>
    <submittedName>
        <fullName evidence="3">Retrotransposon protein, putative, unclassified</fullName>
    </submittedName>
</protein>
<keyword evidence="2" id="KW-1185">Reference proteome</keyword>
<evidence type="ECO:0000313" key="3">
    <source>
        <dbReference type="WBParaSite" id="L893_g20347.t1"/>
    </source>
</evidence>
<evidence type="ECO:0000256" key="1">
    <source>
        <dbReference type="SAM" id="MobiDB-lite"/>
    </source>
</evidence>
<dbReference type="WBParaSite" id="L893_g20347.t1">
    <property type="protein sequence ID" value="L893_g20347.t1"/>
    <property type="gene ID" value="L893_g20347"/>
</dbReference>
<proteinExistence type="predicted"/>
<name>A0A1I7YW81_9BILA</name>
<dbReference type="Proteomes" id="UP000095287">
    <property type="component" value="Unplaced"/>
</dbReference>
<accession>A0A1I7YW81</accession>
<sequence>MDAAPNDRNYRLFGVGLCPMDNDGLGRTIFSAIRSAHVQADEQTPSKEGDLGSGEEPEEPKQAVAEPEEEDLETGPPTTAKSEAAEEDVGEGRSEEPEDSICIAEAEKEEEAEKKKVISIRRALITRGALMRRDRTRGAESGCHKRRAIASREREISRR</sequence>
<feature type="compositionally biased region" description="Basic and acidic residues" evidence="1">
    <location>
        <begin position="150"/>
        <end position="159"/>
    </location>
</feature>
<organism evidence="2 3">
    <name type="scientific">Steinernema glaseri</name>
    <dbReference type="NCBI Taxonomy" id="37863"/>
    <lineage>
        <taxon>Eukaryota</taxon>
        <taxon>Metazoa</taxon>
        <taxon>Ecdysozoa</taxon>
        <taxon>Nematoda</taxon>
        <taxon>Chromadorea</taxon>
        <taxon>Rhabditida</taxon>
        <taxon>Tylenchina</taxon>
        <taxon>Panagrolaimomorpha</taxon>
        <taxon>Strongyloidoidea</taxon>
        <taxon>Steinernematidae</taxon>
        <taxon>Steinernema</taxon>
    </lineage>
</organism>